<dbReference type="CDD" id="cd00303">
    <property type="entry name" value="retropepsin_like"/>
    <property type="match status" value="1"/>
</dbReference>
<keyword evidence="2" id="KW-1185">Reference proteome</keyword>
<accession>A0ABD1RUH2</accession>
<sequence>MKDVHYSHCEALVVKVVVARNRLGRILVDNESSVNVIFWSTYEQMNIEIALAPTPKPLYRFTGDCVTLRRVVFLPVTMREELMAVYIFIKFLVVDRRSAYHGVLS</sequence>
<evidence type="ECO:0000313" key="1">
    <source>
        <dbReference type="EMBL" id="KAL2492072.1"/>
    </source>
</evidence>
<dbReference type="PANTHER" id="PTHR33240">
    <property type="entry name" value="OS08G0508500 PROTEIN"/>
    <property type="match status" value="1"/>
</dbReference>
<organism evidence="1 2">
    <name type="scientific">Abeliophyllum distichum</name>
    <dbReference type="NCBI Taxonomy" id="126358"/>
    <lineage>
        <taxon>Eukaryota</taxon>
        <taxon>Viridiplantae</taxon>
        <taxon>Streptophyta</taxon>
        <taxon>Embryophyta</taxon>
        <taxon>Tracheophyta</taxon>
        <taxon>Spermatophyta</taxon>
        <taxon>Magnoliopsida</taxon>
        <taxon>eudicotyledons</taxon>
        <taxon>Gunneridae</taxon>
        <taxon>Pentapetalae</taxon>
        <taxon>asterids</taxon>
        <taxon>lamiids</taxon>
        <taxon>Lamiales</taxon>
        <taxon>Oleaceae</taxon>
        <taxon>Forsythieae</taxon>
        <taxon>Abeliophyllum</taxon>
    </lineage>
</organism>
<dbReference type="PANTHER" id="PTHR33240:SF15">
    <property type="entry name" value="GAG-PRO-LIKE PROTEIN"/>
    <property type="match status" value="1"/>
</dbReference>
<comment type="caution">
    <text evidence="1">The sequence shown here is derived from an EMBL/GenBank/DDBJ whole genome shotgun (WGS) entry which is preliminary data.</text>
</comment>
<proteinExistence type="predicted"/>
<reference evidence="2" key="1">
    <citation type="submission" date="2024-07" db="EMBL/GenBank/DDBJ databases">
        <title>Two chromosome-level genome assemblies of Korean endemic species Abeliophyllum distichum and Forsythia ovata (Oleaceae).</title>
        <authorList>
            <person name="Jang H."/>
        </authorList>
    </citation>
    <scope>NUCLEOTIDE SEQUENCE [LARGE SCALE GENOMIC DNA]</scope>
</reference>
<dbReference type="AlphaFoldDB" id="A0ABD1RUH2"/>
<protein>
    <submittedName>
        <fullName evidence="1">Uncharacterized protein</fullName>
    </submittedName>
</protein>
<evidence type="ECO:0000313" key="2">
    <source>
        <dbReference type="Proteomes" id="UP001604336"/>
    </source>
</evidence>
<dbReference type="EMBL" id="JBFOLK010000008">
    <property type="protein sequence ID" value="KAL2492072.1"/>
    <property type="molecule type" value="Genomic_DNA"/>
</dbReference>
<name>A0ABD1RUH2_9LAMI</name>
<dbReference type="Proteomes" id="UP001604336">
    <property type="component" value="Unassembled WGS sequence"/>
</dbReference>
<gene>
    <name evidence="1" type="ORF">Adt_27700</name>
</gene>